<sequence>MFLDFYGIRIDQALYSHLLQYMGDSEIDALFKSIKRPPGRYYIRANTAKIPPEVLAERLRSYFNVYRDELLEEALWAPVEGPLEVPEAKRRVIAEKIAAESVYMGSDLYAPGVLKAPGVKAGDEVSVVSPDGQVVGYGVAEMDGDDMVKMRRGLAVRILRSVYRAPKLRGLKEYEEGLFYDQSYPAMWIGVLAKRLGARRVVDLNASPGGKATHAAQLGIAVVAFDRSRPKIDRLLENARRLGLEALIDAVVHDSRYLDRDFPRLEGDVAFVDPPCSDLGVRPKLSQHSTMEEVLRLSKYQRQFLSVALKLAKYVVYSTCTVTYAENEDNINWAVRELGAEVLGVEIPPALPGWGCDGCRRFMPHVQDTPGFFIAVLKSNR</sequence>
<accession>A0ACC6V0V1</accession>
<gene>
    <name evidence="1" type="ORF">TU35_003960</name>
</gene>
<comment type="caution">
    <text evidence="1">The sequence shown here is derived from an EMBL/GenBank/DDBJ whole genome shotgun (WGS) entry which is preliminary data.</text>
</comment>
<evidence type="ECO:0000313" key="1">
    <source>
        <dbReference type="EMBL" id="MFB6490396.1"/>
    </source>
</evidence>
<evidence type="ECO:0000313" key="2">
    <source>
        <dbReference type="Proteomes" id="UP000033636"/>
    </source>
</evidence>
<protein>
    <submittedName>
        <fullName evidence="1">PUA domain-containing protein</fullName>
    </submittedName>
</protein>
<dbReference type="Proteomes" id="UP000033636">
    <property type="component" value="Unassembled WGS sequence"/>
</dbReference>
<dbReference type="EMBL" id="JZWT02000008">
    <property type="protein sequence ID" value="MFB6490396.1"/>
    <property type="molecule type" value="Genomic_DNA"/>
</dbReference>
<name>A0ACC6V0V1_9CREN</name>
<reference evidence="1" key="1">
    <citation type="submission" date="2024-07" db="EMBL/GenBank/DDBJ databases">
        <title>Metagenome and Metagenome-Assembled Genomes of Archaea from a hot spring from the geothermal field of Los Azufres, Mexico.</title>
        <authorList>
            <person name="Marin-Paredes R."/>
            <person name="Martinez-Romero E."/>
            <person name="Servin-Garciduenas L.E."/>
        </authorList>
    </citation>
    <scope>NUCLEOTIDE SEQUENCE</scope>
</reference>
<proteinExistence type="predicted"/>
<organism evidence="1 2">
    <name type="scientific">Thermoproteus sp. AZ2</name>
    <dbReference type="NCBI Taxonomy" id="1609232"/>
    <lineage>
        <taxon>Archaea</taxon>
        <taxon>Thermoproteota</taxon>
        <taxon>Thermoprotei</taxon>
        <taxon>Thermoproteales</taxon>
        <taxon>Thermoproteaceae</taxon>
        <taxon>Thermoproteus</taxon>
    </lineage>
</organism>